<dbReference type="GO" id="GO:0046872">
    <property type="term" value="F:metal ion binding"/>
    <property type="evidence" value="ECO:0007669"/>
    <property type="project" value="UniProtKB-KW"/>
</dbReference>
<evidence type="ECO:0000256" key="2">
    <source>
        <dbReference type="ARBA" id="ARBA00022723"/>
    </source>
</evidence>
<dbReference type="Pfam" id="PF04055">
    <property type="entry name" value="Radical_SAM"/>
    <property type="match status" value="1"/>
</dbReference>
<reference evidence="6" key="1">
    <citation type="journal article" date="2020" name="mSystems">
        <title>Genome- and Community-Level Interaction Insights into Carbon Utilization and Element Cycling Functions of Hydrothermarchaeota in Hydrothermal Sediment.</title>
        <authorList>
            <person name="Zhou Z."/>
            <person name="Liu Y."/>
            <person name="Xu W."/>
            <person name="Pan J."/>
            <person name="Luo Z.H."/>
            <person name="Li M."/>
        </authorList>
    </citation>
    <scope>NUCLEOTIDE SEQUENCE [LARGE SCALE GENOMIC DNA]</scope>
    <source>
        <strain evidence="6">SpSt-618</strain>
        <strain evidence="7">SpSt-657</strain>
    </source>
</reference>
<evidence type="ECO:0000256" key="4">
    <source>
        <dbReference type="ARBA" id="ARBA00023014"/>
    </source>
</evidence>
<sequence length="365" mass="41220">MNCESPQCIRLSRASDIFLGFSHGRFYRNAFPLTINTLLHFNSGCIANCLYCGQARGVATLAMCRTLIRVDWPLRPLEDVIERLLKIVGSGTSFRPYRICVSDIEHPKAVDATKEVVRILWLRVGIPISALISPTQFSIDDMRELKSIGVERIGIAVDCATKELFEMLRGSRVGGPHRWERHLEGIGDAVEAVGRGRVGVHLIVGLGESEEDAVRLIQQVHDMGAETHLFSFYPEQGTALEGWIRPPISQYRRVQLARYLIDNNISRFEWMKFDAAGRIVDFGIPLPELEEVVESGLPFTTSGCPGCNRPYANERPSEFPRNFPYIPRGLEIKRIRKQLTTYLPIENGIESLKSYLNRVGYGWSI</sequence>
<keyword evidence="2" id="KW-0479">Metal-binding</keyword>
<evidence type="ECO:0000256" key="1">
    <source>
        <dbReference type="ARBA" id="ARBA00022691"/>
    </source>
</evidence>
<dbReference type="InterPro" id="IPR006638">
    <property type="entry name" value="Elp3/MiaA/NifB-like_rSAM"/>
</dbReference>
<dbReference type="GO" id="GO:0051536">
    <property type="term" value="F:iron-sulfur cluster binding"/>
    <property type="evidence" value="ECO:0007669"/>
    <property type="project" value="UniProtKB-KW"/>
</dbReference>
<keyword evidence="3" id="KW-0408">Iron</keyword>
<evidence type="ECO:0000259" key="5">
    <source>
        <dbReference type="PROSITE" id="PS51918"/>
    </source>
</evidence>
<proteinExistence type="predicted"/>
<name>A0A7J3I8L9_9CREN</name>
<accession>A0A7J3I8L9</accession>
<evidence type="ECO:0000256" key="3">
    <source>
        <dbReference type="ARBA" id="ARBA00023004"/>
    </source>
</evidence>
<dbReference type="SMART" id="SM00729">
    <property type="entry name" value="Elp3"/>
    <property type="match status" value="1"/>
</dbReference>
<dbReference type="PROSITE" id="PS51918">
    <property type="entry name" value="RADICAL_SAM"/>
    <property type="match status" value="1"/>
</dbReference>
<dbReference type="InterPro" id="IPR013785">
    <property type="entry name" value="Aldolase_TIM"/>
</dbReference>
<evidence type="ECO:0000313" key="7">
    <source>
        <dbReference type="EMBL" id="HGQ18594.1"/>
    </source>
</evidence>
<dbReference type="SUPFAM" id="SSF102114">
    <property type="entry name" value="Radical SAM enzymes"/>
    <property type="match status" value="1"/>
</dbReference>
<dbReference type="InterPro" id="IPR058240">
    <property type="entry name" value="rSAM_sf"/>
</dbReference>
<keyword evidence="4" id="KW-0411">Iron-sulfur</keyword>
<dbReference type="EMBL" id="DTAI01000151">
    <property type="protein sequence ID" value="HGN36957.1"/>
    <property type="molecule type" value="Genomic_DNA"/>
</dbReference>
<dbReference type="InterPro" id="IPR007197">
    <property type="entry name" value="rSAM"/>
</dbReference>
<dbReference type="Gene3D" id="3.20.20.70">
    <property type="entry name" value="Aldolase class I"/>
    <property type="match status" value="1"/>
</dbReference>
<organism evidence="6">
    <name type="scientific">Ignisphaera aggregans</name>
    <dbReference type="NCBI Taxonomy" id="334771"/>
    <lineage>
        <taxon>Archaea</taxon>
        <taxon>Thermoproteota</taxon>
        <taxon>Thermoprotei</taxon>
        <taxon>Desulfurococcales</taxon>
        <taxon>Desulfurococcaceae</taxon>
        <taxon>Ignisphaera</taxon>
    </lineage>
</organism>
<comment type="caution">
    <text evidence="6">The sequence shown here is derived from an EMBL/GenBank/DDBJ whole genome shotgun (WGS) entry which is preliminary data.</text>
</comment>
<dbReference type="SFLD" id="SFLDG01098">
    <property type="entry name" value="Uncharacterised_Radical_SAM_Su"/>
    <property type="match status" value="1"/>
</dbReference>
<dbReference type="AlphaFoldDB" id="A0A7J3I8L9"/>
<evidence type="ECO:0000313" key="6">
    <source>
        <dbReference type="EMBL" id="HGN36957.1"/>
    </source>
</evidence>
<feature type="domain" description="Radical SAM core" evidence="5">
    <location>
        <begin position="25"/>
        <end position="272"/>
    </location>
</feature>
<dbReference type="GO" id="GO:0003824">
    <property type="term" value="F:catalytic activity"/>
    <property type="evidence" value="ECO:0007669"/>
    <property type="project" value="InterPro"/>
</dbReference>
<dbReference type="CDD" id="cd01335">
    <property type="entry name" value="Radical_SAM"/>
    <property type="match status" value="1"/>
</dbReference>
<dbReference type="EMBL" id="DTBZ01000121">
    <property type="protein sequence ID" value="HGQ18594.1"/>
    <property type="molecule type" value="Genomic_DNA"/>
</dbReference>
<gene>
    <name evidence="6" type="ORF">ENT87_05365</name>
    <name evidence="7" type="ORF">ENU30_06445</name>
</gene>
<keyword evidence="1" id="KW-0949">S-adenosyl-L-methionine</keyword>
<protein>
    <submittedName>
        <fullName evidence="6">Radical SAM protein</fullName>
    </submittedName>
</protein>
<dbReference type="SFLD" id="SFLDS00029">
    <property type="entry name" value="Radical_SAM"/>
    <property type="match status" value="1"/>
</dbReference>